<dbReference type="eggNOG" id="KOG2504">
    <property type="taxonomic scope" value="Eukaryota"/>
</dbReference>
<dbReference type="EMBL" id="BN001307">
    <property type="protein sequence ID" value="CBF84623.1"/>
    <property type="molecule type" value="Genomic_DNA"/>
</dbReference>
<keyword evidence="4" id="KW-0812">Transmembrane</keyword>
<accession>C8VLH4</accession>
<feature type="transmembrane region" description="Helical" evidence="4">
    <location>
        <begin position="331"/>
        <end position="351"/>
    </location>
</feature>
<evidence type="ECO:0000313" key="6">
    <source>
        <dbReference type="Proteomes" id="UP000000560"/>
    </source>
</evidence>
<protein>
    <recommendedName>
        <fullName evidence="7">Major facilitator superfamily (MFS) profile domain-containing protein</fullName>
    </recommendedName>
</protein>
<keyword evidence="4" id="KW-0472">Membrane</keyword>
<dbReference type="AlphaFoldDB" id="Q5ARZ6"/>
<evidence type="ECO:0000256" key="2">
    <source>
        <dbReference type="ARBA" id="ARBA00006727"/>
    </source>
</evidence>
<feature type="transmembrane region" description="Helical" evidence="4">
    <location>
        <begin position="132"/>
        <end position="156"/>
    </location>
</feature>
<feature type="transmembrane region" description="Helical" evidence="4">
    <location>
        <begin position="307"/>
        <end position="325"/>
    </location>
</feature>
<dbReference type="KEGG" id="ani:ANIA_08934"/>
<keyword evidence="6" id="KW-1185">Reference proteome</keyword>
<feature type="transmembrane region" description="Helical" evidence="4">
    <location>
        <begin position="80"/>
        <end position="100"/>
    </location>
</feature>
<feature type="transmembrane region" description="Helical" evidence="4">
    <location>
        <begin position="40"/>
        <end position="60"/>
    </location>
</feature>
<feature type="transmembrane region" description="Helical" evidence="4">
    <location>
        <begin position="243"/>
        <end position="266"/>
    </location>
</feature>
<dbReference type="InterPro" id="IPR050327">
    <property type="entry name" value="Proton-linked_MCT"/>
</dbReference>
<dbReference type="SUPFAM" id="SSF103473">
    <property type="entry name" value="MFS general substrate transporter"/>
    <property type="match status" value="1"/>
</dbReference>
<sequence>MDSAEKDLEGGSSSFCIDQSTTTTSPVSEKSVPPPPDHGLRAWLQVLCMHLVFLNTWGVSNGFSIFNQLYTKTLPESSSTISWIGSIQISLLFFFGVFAGRATDAGYFRLMYMAGAFFQVFGFFMLSLCKDYWQIFLAQGICMGISNGLTFGPGLAVTSSYFSRNRGLAVGIAAAGATTGGMIYPVLIHQLLDIHSLSFGWTVRIAAFVMLITQISGLLFFHPRLPPRPSGPFLDSAAFKEKPFVFFALSMFLNLWGLYFAFFYMGTFARDRLAVRDTQNFILIQNGVGVLGRILPTRLADRVTGKFNILIPLNFTAAVVVYAWIAVHTVAGLYVFTVIYGLAGGAAQSLFPATATTMITDVRKTGTRIGMILSFVGIATLTGPAIDGALIQAMQGEYTGAQVFSGTCIVLRAGSALAARVAKTGWKLRVVV</sequence>
<dbReference type="Gene3D" id="1.20.1250.20">
    <property type="entry name" value="MFS general substrate transporter like domains"/>
    <property type="match status" value="2"/>
</dbReference>
<reference evidence="6" key="2">
    <citation type="journal article" date="2009" name="Fungal Genet. Biol.">
        <title>The 2008 update of the Aspergillus nidulans genome annotation: a community effort.</title>
        <authorList>
            <person name="Wortman J.R."/>
            <person name="Gilsenan J.M."/>
            <person name="Joardar V."/>
            <person name="Deegan J."/>
            <person name="Clutterbuck J."/>
            <person name="Andersen M.R."/>
            <person name="Archer D."/>
            <person name="Bencina M."/>
            <person name="Braus G."/>
            <person name="Coutinho P."/>
            <person name="von Dohren H."/>
            <person name="Doonan J."/>
            <person name="Driessen A.J."/>
            <person name="Durek P."/>
            <person name="Espeso E."/>
            <person name="Fekete E."/>
            <person name="Flipphi M."/>
            <person name="Estrada C.G."/>
            <person name="Geysens S."/>
            <person name="Goldman G."/>
            <person name="de Groot P.W."/>
            <person name="Hansen K."/>
            <person name="Harris S.D."/>
            <person name="Heinekamp T."/>
            <person name="Helmstaedt K."/>
            <person name="Henrissat B."/>
            <person name="Hofmann G."/>
            <person name="Homan T."/>
            <person name="Horio T."/>
            <person name="Horiuchi H."/>
            <person name="James S."/>
            <person name="Jones M."/>
            <person name="Karaffa L."/>
            <person name="Karanyi Z."/>
            <person name="Kato M."/>
            <person name="Keller N."/>
            <person name="Kelly D.E."/>
            <person name="Kiel J.A."/>
            <person name="Kim J.M."/>
            <person name="van der Klei I.J."/>
            <person name="Klis F.M."/>
            <person name="Kovalchuk A."/>
            <person name="Krasevec N."/>
            <person name="Kubicek C.P."/>
            <person name="Liu B."/>
            <person name="Maccabe A."/>
            <person name="Meyer V."/>
            <person name="Mirabito P."/>
            <person name="Miskei M."/>
            <person name="Mos M."/>
            <person name="Mullins J."/>
            <person name="Nelson D.R."/>
            <person name="Nielsen J."/>
            <person name="Oakley B.R."/>
            <person name="Osmani S.A."/>
            <person name="Pakula T."/>
            <person name="Paszewski A."/>
            <person name="Paulsen I."/>
            <person name="Pilsyk S."/>
            <person name="Pocsi I."/>
            <person name="Punt P.J."/>
            <person name="Ram A.F."/>
            <person name="Ren Q."/>
            <person name="Robellet X."/>
            <person name="Robson G."/>
            <person name="Seiboth B."/>
            <person name="van Solingen P."/>
            <person name="Specht T."/>
            <person name="Sun J."/>
            <person name="Taheri-Talesh N."/>
            <person name="Takeshita N."/>
            <person name="Ussery D."/>
            <person name="vanKuyk P.A."/>
            <person name="Visser H."/>
            <person name="van de Vondervoort P.J."/>
            <person name="de Vries R.P."/>
            <person name="Walton J."/>
            <person name="Xiang X."/>
            <person name="Xiong Y."/>
            <person name="Zeng A.P."/>
            <person name="Brandt B.W."/>
            <person name="Cornell M.J."/>
            <person name="van den Hondel C.A."/>
            <person name="Visser J."/>
            <person name="Oliver S.G."/>
            <person name="Turner G."/>
        </authorList>
    </citation>
    <scope>GENOME REANNOTATION</scope>
    <source>
        <strain evidence="6">FGSC A4 / ATCC 38163 / CBS 112.46 / NRRL 194 / M139</strain>
    </source>
</reference>
<dbReference type="VEuPathDB" id="FungiDB:AN8934"/>
<feature type="transmembrane region" description="Helical" evidence="4">
    <location>
        <begin position="168"/>
        <end position="187"/>
    </location>
</feature>
<keyword evidence="4" id="KW-1133">Transmembrane helix</keyword>
<dbReference type="PANTHER" id="PTHR11360">
    <property type="entry name" value="MONOCARBOXYLATE TRANSPORTER"/>
    <property type="match status" value="1"/>
</dbReference>
<evidence type="ECO:0000256" key="1">
    <source>
        <dbReference type="ARBA" id="ARBA00004141"/>
    </source>
</evidence>
<dbReference type="Proteomes" id="UP000000560">
    <property type="component" value="Chromosome VII"/>
</dbReference>
<evidence type="ECO:0000256" key="3">
    <source>
        <dbReference type="SAM" id="MobiDB-lite"/>
    </source>
</evidence>
<feature type="region of interest" description="Disordered" evidence="3">
    <location>
        <begin position="1"/>
        <end position="34"/>
    </location>
</feature>
<feature type="transmembrane region" description="Helical" evidence="4">
    <location>
        <begin position="107"/>
        <end position="126"/>
    </location>
</feature>
<organism evidence="5 6">
    <name type="scientific">Emericella nidulans (strain FGSC A4 / ATCC 38163 / CBS 112.46 / NRRL 194 / M139)</name>
    <name type="common">Aspergillus nidulans</name>
    <dbReference type="NCBI Taxonomy" id="227321"/>
    <lineage>
        <taxon>Eukaryota</taxon>
        <taxon>Fungi</taxon>
        <taxon>Dikarya</taxon>
        <taxon>Ascomycota</taxon>
        <taxon>Pezizomycotina</taxon>
        <taxon>Eurotiomycetes</taxon>
        <taxon>Eurotiomycetidae</taxon>
        <taxon>Eurotiales</taxon>
        <taxon>Aspergillaceae</taxon>
        <taxon>Aspergillus</taxon>
        <taxon>Aspergillus subgen. Nidulantes</taxon>
    </lineage>
</organism>
<dbReference type="OrthoDB" id="6499973at2759"/>
<gene>
    <name evidence="5" type="ORF">ANIA_08934</name>
</gene>
<dbReference type="GeneID" id="2868140"/>
<dbReference type="InParanoid" id="Q5ARZ6"/>
<name>Q5ARZ6_EMENI</name>
<dbReference type="RefSeq" id="XP_682203.1">
    <property type="nucleotide sequence ID" value="XM_677111.1"/>
</dbReference>
<dbReference type="PANTHER" id="PTHR11360:SF130">
    <property type="entry name" value="MAJOR FACILITATOR SUPERFAMILY (MFS) PROFILE DOMAIN-CONTAINING PROTEIN-RELATED"/>
    <property type="match status" value="1"/>
</dbReference>
<reference evidence="6" key="1">
    <citation type="journal article" date="2005" name="Nature">
        <title>Sequencing of Aspergillus nidulans and comparative analysis with A. fumigatus and A. oryzae.</title>
        <authorList>
            <person name="Galagan J.E."/>
            <person name="Calvo S.E."/>
            <person name="Cuomo C."/>
            <person name="Ma L.J."/>
            <person name="Wortman J.R."/>
            <person name="Batzoglou S."/>
            <person name="Lee S.I."/>
            <person name="Basturkmen M."/>
            <person name="Spevak C.C."/>
            <person name="Clutterbuck J."/>
            <person name="Kapitonov V."/>
            <person name="Jurka J."/>
            <person name="Scazzocchio C."/>
            <person name="Farman M."/>
            <person name="Butler J."/>
            <person name="Purcell S."/>
            <person name="Harris S."/>
            <person name="Braus G.H."/>
            <person name="Draht O."/>
            <person name="Busch S."/>
            <person name="D'Enfert C."/>
            <person name="Bouchier C."/>
            <person name="Goldman G.H."/>
            <person name="Bell-Pedersen D."/>
            <person name="Griffiths-Jones S."/>
            <person name="Doonan J.H."/>
            <person name="Yu J."/>
            <person name="Vienken K."/>
            <person name="Pain A."/>
            <person name="Freitag M."/>
            <person name="Selker E.U."/>
            <person name="Archer D.B."/>
            <person name="Penalva M.A."/>
            <person name="Oakley B.R."/>
            <person name="Momany M."/>
            <person name="Tanaka T."/>
            <person name="Kumagai T."/>
            <person name="Asai K."/>
            <person name="Machida M."/>
            <person name="Nierman W.C."/>
            <person name="Denning D.W."/>
            <person name="Caddick M."/>
            <person name="Hynes M."/>
            <person name="Paoletti M."/>
            <person name="Fischer R."/>
            <person name="Miller B."/>
            <person name="Dyer P."/>
            <person name="Sachs M.S."/>
            <person name="Osmani S.A."/>
            <person name="Birren B.W."/>
        </authorList>
    </citation>
    <scope>NUCLEOTIDE SEQUENCE [LARGE SCALE GENOMIC DNA]</scope>
    <source>
        <strain evidence="6">FGSC A4 / ATCC 38163 / CBS 112.46 / NRRL 194 / M139</strain>
    </source>
</reference>
<feature type="transmembrane region" description="Helical" evidence="4">
    <location>
        <begin position="372"/>
        <end position="394"/>
    </location>
</feature>
<feature type="compositionally biased region" description="Low complexity" evidence="3">
    <location>
        <begin position="20"/>
        <end position="31"/>
    </location>
</feature>
<comment type="subcellular location">
    <subcellularLocation>
        <location evidence="1">Membrane</location>
        <topology evidence="1">Multi-pass membrane protein</topology>
    </subcellularLocation>
</comment>
<comment type="similarity">
    <text evidence="2">Belongs to the major facilitator superfamily. Monocarboxylate porter (TC 2.A.1.13) family.</text>
</comment>
<dbReference type="OMA" id="LMHIVFF"/>
<accession>Q5ARZ6</accession>
<dbReference type="GO" id="GO:0005886">
    <property type="term" value="C:plasma membrane"/>
    <property type="evidence" value="ECO:0000318"/>
    <property type="project" value="GO_Central"/>
</dbReference>
<dbReference type="InterPro" id="IPR036259">
    <property type="entry name" value="MFS_trans_sf"/>
</dbReference>
<dbReference type="InterPro" id="IPR011701">
    <property type="entry name" value="MFS"/>
</dbReference>
<proteinExistence type="inferred from homology"/>
<dbReference type="Pfam" id="PF07690">
    <property type="entry name" value="MFS_1"/>
    <property type="match status" value="1"/>
</dbReference>
<feature type="transmembrane region" description="Helical" evidence="4">
    <location>
        <begin position="199"/>
        <end position="222"/>
    </location>
</feature>
<dbReference type="GO" id="GO:0022857">
    <property type="term" value="F:transmembrane transporter activity"/>
    <property type="evidence" value="ECO:0000318"/>
    <property type="project" value="GO_Central"/>
</dbReference>
<evidence type="ECO:0000313" key="5">
    <source>
        <dbReference type="EMBL" id="CBF84623.1"/>
    </source>
</evidence>
<evidence type="ECO:0008006" key="7">
    <source>
        <dbReference type="Google" id="ProtNLM"/>
    </source>
</evidence>
<evidence type="ECO:0000256" key="4">
    <source>
        <dbReference type="SAM" id="Phobius"/>
    </source>
</evidence>
<dbReference type="HOGENOM" id="CLU_001265_1_1_1"/>